<feature type="signal peptide" evidence="4">
    <location>
        <begin position="1"/>
        <end position="25"/>
    </location>
</feature>
<dbReference type="PANTHER" id="PTHR47567">
    <property type="entry name" value="MITOCHONDRIAL SUBSTRATE/SOLUTE CARRIER"/>
    <property type="match status" value="1"/>
</dbReference>
<evidence type="ECO:0008006" key="7">
    <source>
        <dbReference type="Google" id="ProtNLM"/>
    </source>
</evidence>
<dbReference type="InterPro" id="IPR023395">
    <property type="entry name" value="MCP_dom_sf"/>
</dbReference>
<dbReference type="SUPFAM" id="SSF103506">
    <property type="entry name" value="Mitochondrial carrier"/>
    <property type="match status" value="1"/>
</dbReference>
<evidence type="ECO:0000313" key="6">
    <source>
        <dbReference type="Proteomes" id="UP001515480"/>
    </source>
</evidence>
<dbReference type="AlphaFoldDB" id="A0AB34IHJ3"/>
<dbReference type="InterPro" id="IPR018108">
    <property type="entry name" value="MCP_transmembrane"/>
</dbReference>
<keyword evidence="6" id="KW-1185">Reference proteome</keyword>
<sequence>MAAFSLWRRLPALLPLLLSLLRVEALAPPPWRTTLPPGPPLPLPRPPTAVPFDWRPPLAAAAILSACALPAHAAHVADGLPPLLLAASADLNLDEVLQKAARRALGGGLSGAAAGVLQVLSLMWLRTTMNYQYRFGTSTGEALRTLYAQGGVPRLYQGLPYALLQTPLSRFGDTAANSGVLALLAAVDSPLPMAARTALASAAAATWRIGLTPLDTIKTTLQVTGGDGYEQLKGKIQADGPTVLYQGALGNAAASFVGNYPWYLTFNTLNEVLPLAPQSQDELLLKLCRSALLGLCAASVSDTISNGIRVLKTTRQTSSTTITYKEALQQVLERDGWRGLLFRGLQTRLIANGLQAATFTVIWKYLEEQLGKAGFF</sequence>
<comment type="subcellular location">
    <subcellularLocation>
        <location evidence="1">Membrane</location>
        <topology evidence="1">Multi-pass membrane protein</topology>
    </subcellularLocation>
</comment>
<dbReference type="Proteomes" id="UP001515480">
    <property type="component" value="Unassembled WGS sequence"/>
</dbReference>
<dbReference type="GO" id="GO:0016020">
    <property type="term" value="C:membrane"/>
    <property type="evidence" value="ECO:0007669"/>
    <property type="project" value="UniProtKB-SubCell"/>
</dbReference>
<evidence type="ECO:0000256" key="1">
    <source>
        <dbReference type="ARBA" id="ARBA00004141"/>
    </source>
</evidence>
<protein>
    <recommendedName>
        <fullName evidence="7">Mitochondrial carrier protein</fullName>
    </recommendedName>
</protein>
<evidence type="ECO:0000256" key="2">
    <source>
        <dbReference type="ARBA" id="ARBA00022692"/>
    </source>
</evidence>
<feature type="chain" id="PRO_5044230326" description="Mitochondrial carrier protein" evidence="4">
    <location>
        <begin position="26"/>
        <end position="376"/>
    </location>
</feature>
<evidence type="ECO:0000256" key="4">
    <source>
        <dbReference type="SAM" id="SignalP"/>
    </source>
</evidence>
<dbReference type="Gene3D" id="1.50.40.10">
    <property type="entry name" value="Mitochondrial carrier domain"/>
    <property type="match status" value="1"/>
</dbReference>
<dbReference type="PANTHER" id="PTHR47567:SF1">
    <property type="entry name" value="NAD-DEPENDENT EPIMERASE_DEHYDRATASE DOMAIN-CONTAINING PROTEIN"/>
    <property type="match status" value="1"/>
</dbReference>
<reference evidence="5 6" key="1">
    <citation type="journal article" date="2024" name="Science">
        <title>Giant polyketide synthase enzymes in the biosynthesis of giant marine polyether toxins.</title>
        <authorList>
            <person name="Fallon T.R."/>
            <person name="Shende V.V."/>
            <person name="Wierzbicki I.H."/>
            <person name="Pendleton A.L."/>
            <person name="Watervoot N.F."/>
            <person name="Auber R.P."/>
            <person name="Gonzalez D.J."/>
            <person name="Wisecaver J.H."/>
            <person name="Moore B.S."/>
        </authorList>
    </citation>
    <scope>NUCLEOTIDE SEQUENCE [LARGE SCALE GENOMIC DNA]</scope>
    <source>
        <strain evidence="5 6">12B1</strain>
    </source>
</reference>
<organism evidence="5 6">
    <name type="scientific">Prymnesium parvum</name>
    <name type="common">Toxic golden alga</name>
    <dbReference type="NCBI Taxonomy" id="97485"/>
    <lineage>
        <taxon>Eukaryota</taxon>
        <taxon>Haptista</taxon>
        <taxon>Haptophyta</taxon>
        <taxon>Prymnesiophyceae</taxon>
        <taxon>Prymnesiales</taxon>
        <taxon>Prymnesiaceae</taxon>
        <taxon>Prymnesium</taxon>
    </lineage>
</organism>
<name>A0AB34IHJ3_PRYPA</name>
<keyword evidence="4" id="KW-0732">Signal</keyword>
<evidence type="ECO:0000313" key="5">
    <source>
        <dbReference type="EMBL" id="KAL1498497.1"/>
    </source>
</evidence>
<dbReference type="Pfam" id="PF00153">
    <property type="entry name" value="Mito_carr"/>
    <property type="match status" value="2"/>
</dbReference>
<accession>A0AB34IHJ3</accession>
<keyword evidence="2" id="KW-0812">Transmembrane</keyword>
<evidence type="ECO:0000256" key="3">
    <source>
        <dbReference type="ARBA" id="ARBA00023136"/>
    </source>
</evidence>
<dbReference type="EMBL" id="JBGBPQ010000027">
    <property type="protein sequence ID" value="KAL1498497.1"/>
    <property type="molecule type" value="Genomic_DNA"/>
</dbReference>
<keyword evidence="3" id="KW-0472">Membrane</keyword>
<proteinExistence type="predicted"/>
<comment type="caution">
    <text evidence="5">The sequence shown here is derived from an EMBL/GenBank/DDBJ whole genome shotgun (WGS) entry which is preliminary data.</text>
</comment>
<gene>
    <name evidence="5" type="ORF">AB1Y20_013821</name>
</gene>